<sequence length="123" mass="13219">MACILIATSFSTACAYLGNIDRNGLIQSARQTLQAATLNDVDVLALSSKACAQKDLESKIAAPNSDYTRRLNRVATLLGSEINGVPVNYKVYLTNDVNAWAMANGCIRVYSALMDLMNVSGKL</sequence>
<proteinExistence type="predicted"/>
<comment type="caution">
    <text evidence="1">The sequence shown here is derived from an EMBL/GenBank/DDBJ whole genome shotgun (WGS) entry which is preliminary data.</text>
</comment>
<accession>A0AA40R9D8</accession>
<reference evidence="1 2" key="1">
    <citation type="submission" date="2015-11" db="EMBL/GenBank/DDBJ databases">
        <authorList>
            <person name="Sahl J."/>
            <person name="Wagner D."/>
            <person name="Keim P."/>
        </authorList>
    </citation>
    <scope>NUCLEOTIDE SEQUENCE [LARGE SCALE GENOMIC DNA]</scope>
    <source>
        <strain evidence="1 2">MSMB1157</strain>
    </source>
</reference>
<organism evidence="1 2">
    <name type="scientific">Burkholderia ubonensis</name>
    <dbReference type="NCBI Taxonomy" id="101571"/>
    <lineage>
        <taxon>Bacteria</taxon>
        <taxon>Pseudomonadati</taxon>
        <taxon>Pseudomonadota</taxon>
        <taxon>Betaproteobacteria</taxon>
        <taxon>Burkholderiales</taxon>
        <taxon>Burkholderiaceae</taxon>
        <taxon>Burkholderia</taxon>
        <taxon>Burkholderia cepacia complex</taxon>
    </lineage>
</organism>
<evidence type="ECO:0000313" key="2">
    <source>
        <dbReference type="Proteomes" id="UP000070119"/>
    </source>
</evidence>
<evidence type="ECO:0000313" key="1">
    <source>
        <dbReference type="EMBL" id="KWZ58792.1"/>
    </source>
</evidence>
<dbReference type="AlphaFoldDB" id="A0AA40R9D8"/>
<gene>
    <name evidence="1" type="ORF">WK57_17135</name>
</gene>
<dbReference type="EMBL" id="LNJU01000002">
    <property type="protein sequence ID" value="KWZ58792.1"/>
    <property type="molecule type" value="Genomic_DNA"/>
</dbReference>
<protein>
    <submittedName>
        <fullName evidence="1">Uncharacterized protein</fullName>
    </submittedName>
</protein>
<name>A0AA40R9D8_9BURK</name>
<dbReference type="Proteomes" id="UP000070119">
    <property type="component" value="Unassembled WGS sequence"/>
</dbReference>